<dbReference type="Pfam" id="PF04101">
    <property type="entry name" value="Glyco_tran_28_C"/>
    <property type="match status" value="1"/>
</dbReference>
<evidence type="ECO:0000313" key="10">
    <source>
        <dbReference type="EMBL" id="TKX20850.1"/>
    </source>
</evidence>
<comment type="similarity">
    <text evidence="7">Belongs to the glycosyltransferase 28 family.</text>
</comment>
<dbReference type="GO" id="GO:0043541">
    <property type="term" value="C:UDP-N-acetylglucosamine transferase complex"/>
    <property type="evidence" value="ECO:0007669"/>
    <property type="project" value="TreeGrafter"/>
</dbReference>
<proteinExistence type="inferred from homology"/>
<feature type="domain" description="Glycosyl transferase family 28 C-terminal" evidence="9">
    <location>
        <begin position="37"/>
        <end position="183"/>
    </location>
</feature>
<comment type="function">
    <text evidence="4 7">Involved in protein N-glycosylation. Essential for the second step of the dolichol-linked oligosaccharide pathway.</text>
</comment>
<dbReference type="PANTHER" id="PTHR47043">
    <property type="entry name" value="UDP-N-ACETYLGLUCOSAMINE TRANSFERASE SUBUNIT ALG13"/>
    <property type="match status" value="1"/>
</dbReference>
<evidence type="ECO:0000256" key="6">
    <source>
        <dbReference type="ARBA" id="ARBA00048184"/>
    </source>
</evidence>
<evidence type="ECO:0000256" key="2">
    <source>
        <dbReference type="ARBA" id="ARBA00012614"/>
    </source>
</evidence>
<keyword evidence="7" id="KW-0328">Glycosyltransferase</keyword>
<dbReference type="AlphaFoldDB" id="A0A4U7AW44"/>
<name>A0A4U7AW44_9PEZI</name>
<protein>
    <recommendedName>
        <fullName evidence="3 7">UDP-N-acetylglucosamine transferase subunit ALG13</fullName>
        <ecNumber evidence="2 7">2.4.1.141</ecNumber>
    </recommendedName>
    <alternativeName>
        <fullName evidence="5 7">Asparagine-linked glycosylation protein 13</fullName>
    </alternativeName>
</protein>
<dbReference type="SUPFAM" id="SSF53756">
    <property type="entry name" value="UDP-Glycosyltransferase/glycogen phosphorylase"/>
    <property type="match status" value="1"/>
</dbReference>
<comment type="catalytic activity">
    <reaction evidence="6">
        <text>an N-acetyl-alpha-D-glucosaminyl-diphospho-di-trans,poly-cis-dolichol + UDP-N-acetyl-alpha-D-glucosamine = an N,N'-diacetylchitobiosyl-diphospho-di-trans,poly-cis-dolichol + UDP + H(+)</text>
        <dbReference type="Rhea" id="RHEA:23380"/>
        <dbReference type="Rhea" id="RHEA-COMP:19507"/>
        <dbReference type="Rhea" id="RHEA-COMP:19510"/>
        <dbReference type="ChEBI" id="CHEBI:15378"/>
        <dbReference type="ChEBI" id="CHEBI:57269"/>
        <dbReference type="ChEBI" id="CHEBI:57705"/>
        <dbReference type="ChEBI" id="CHEBI:58223"/>
        <dbReference type="ChEBI" id="CHEBI:58427"/>
        <dbReference type="EC" id="2.4.1.141"/>
    </reaction>
</comment>
<accession>A0A4U7AW44</accession>
<dbReference type="EMBL" id="PTQR01000084">
    <property type="protein sequence ID" value="TKX20850.1"/>
    <property type="molecule type" value="Genomic_DNA"/>
</dbReference>
<dbReference type="InterPro" id="IPR007235">
    <property type="entry name" value="Glyco_trans_28_C"/>
</dbReference>
<evidence type="ECO:0000256" key="3">
    <source>
        <dbReference type="ARBA" id="ARBA00017468"/>
    </source>
</evidence>
<dbReference type="EC" id="2.4.1.141" evidence="2 7"/>
<evidence type="ECO:0000256" key="7">
    <source>
        <dbReference type="RuleBase" id="RU362128"/>
    </source>
</evidence>
<dbReference type="PANTHER" id="PTHR47043:SF1">
    <property type="entry name" value="UDP-N-ACETYLGLUCOSAMINE TRANSFERASE SUBUNIT ALG13"/>
    <property type="match status" value="1"/>
</dbReference>
<dbReference type="InterPro" id="IPR052474">
    <property type="entry name" value="UDP-GlcNAc_transferase"/>
</dbReference>
<sequence length="234" mass="25581">MKSDLSPHTAPPLFESTLDMPSNDKRQNISSTSNRRTCFVTIGATASFAGLIRAVLTADFLRSLEKHKYTELIVQFGAGGEKLFADCQNRAREEIEAVDSTTINSIKVEGFPVDTQGLDQYMSRAKGAKDAGAVEGCVISHAGTGTILSAMRLAIPVIVVPNEELLDNHQVELAEVLAKQGYVVHGQVSNIRTALDRLDELREGVNKWPPVNSGEHRKSNTIKQVLDEEMGYLD</sequence>
<evidence type="ECO:0000259" key="9">
    <source>
        <dbReference type="Pfam" id="PF04101"/>
    </source>
</evidence>
<dbReference type="GO" id="GO:0006488">
    <property type="term" value="P:dolichol-linked oligosaccharide biosynthetic process"/>
    <property type="evidence" value="ECO:0007669"/>
    <property type="project" value="TreeGrafter"/>
</dbReference>
<dbReference type="GO" id="GO:0004577">
    <property type="term" value="F:N-acetylglucosaminyldiphosphodolichol N-acetylglucosaminyltransferase activity"/>
    <property type="evidence" value="ECO:0007669"/>
    <property type="project" value="UniProtKB-EC"/>
</dbReference>
<gene>
    <name evidence="7" type="primary">ALG13</name>
    <name evidence="10" type="ORF">C1H76_6886</name>
</gene>
<comment type="subcellular location">
    <subcellularLocation>
        <location evidence="7">Endoplasmic reticulum</location>
    </subcellularLocation>
</comment>
<evidence type="ECO:0000256" key="8">
    <source>
        <dbReference type="SAM" id="MobiDB-lite"/>
    </source>
</evidence>
<keyword evidence="7 10" id="KW-0808">Transferase</keyword>
<dbReference type="Gene3D" id="3.40.50.2000">
    <property type="entry name" value="Glycogen Phosphorylase B"/>
    <property type="match status" value="1"/>
</dbReference>
<evidence type="ECO:0000256" key="1">
    <source>
        <dbReference type="ARBA" id="ARBA00011198"/>
    </source>
</evidence>
<evidence type="ECO:0000256" key="5">
    <source>
        <dbReference type="ARBA" id="ARBA00032061"/>
    </source>
</evidence>
<comment type="caution">
    <text evidence="10">The sequence shown here is derived from an EMBL/GenBank/DDBJ whole genome shotgun (WGS) entry which is preliminary data.</text>
</comment>
<organism evidence="10 11">
    <name type="scientific">Elsinoe australis</name>
    <dbReference type="NCBI Taxonomy" id="40998"/>
    <lineage>
        <taxon>Eukaryota</taxon>
        <taxon>Fungi</taxon>
        <taxon>Dikarya</taxon>
        <taxon>Ascomycota</taxon>
        <taxon>Pezizomycotina</taxon>
        <taxon>Dothideomycetes</taxon>
        <taxon>Dothideomycetidae</taxon>
        <taxon>Myriangiales</taxon>
        <taxon>Elsinoaceae</taxon>
        <taxon>Elsinoe</taxon>
    </lineage>
</organism>
<evidence type="ECO:0000256" key="4">
    <source>
        <dbReference type="ARBA" id="ARBA00024804"/>
    </source>
</evidence>
<evidence type="ECO:0000313" key="11">
    <source>
        <dbReference type="Proteomes" id="UP000308133"/>
    </source>
</evidence>
<feature type="region of interest" description="Disordered" evidence="8">
    <location>
        <begin position="1"/>
        <end position="30"/>
    </location>
</feature>
<reference evidence="10 11" key="1">
    <citation type="submission" date="2018-02" db="EMBL/GenBank/DDBJ databases">
        <title>Draft genome sequences of Elsinoe sp., causing black scab on jojoba.</title>
        <authorList>
            <person name="Stodart B."/>
            <person name="Jeffress S."/>
            <person name="Ash G."/>
            <person name="Arun Chinnappa K."/>
        </authorList>
    </citation>
    <scope>NUCLEOTIDE SEQUENCE [LARGE SCALE GENOMIC DNA]</scope>
    <source>
        <strain evidence="10 11">Hillstone_2</strain>
    </source>
</reference>
<keyword evidence="7" id="KW-0256">Endoplasmic reticulum</keyword>
<comment type="subunit">
    <text evidence="1 7">Heterodimer with ALG14 to form a functional enzyme.</text>
</comment>
<dbReference type="Proteomes" id="UP000308133">
    <property type="component" value="Unassembled WGS sequence"/>
</dbReference>